<sequence length="257" mass="29349">MQAVRSLHSISEAVSSQLPAGVSFHGILAADLALDKTTYLAAWRKLLPTEKDLTASMPLLWPEELQALLPKAAHDIVQKQDDKFRRHRSKVARSFPSLTEEEYMYFWLLVNTRTFYLETPELEVFPWEDRLALLPVADLFNHAADQGCHVAYSATEYTITARRRYEAGEEVFASYGDHSNDYLLGEYGFVMDENKWDSICLDEVILPRLTRAQEKELEAGGTRRPLYAGCGLRAVSPFGSSFAKTYSLWRNLARFMR</sequence>
<comment type="caution">
    <text evidence="2">The sequence shown here is derived from an EMBL/GenBank/DDBJ whole genome shotgun (WGS) entry which is preliminary data.</text>
</comment>
<proteinExistence type="predicted"/>
<dbReference type="SUPFAM" id="SSF82199">
    <property type="entry name" value="SET domain"/>
    <property type="match status" value="1"/>
</dbReference>
<dbReference type="Pfam" id="PF00856">
    <property type="entry name" value="SET"/>
    <property type="match status" value="1"/>
</dbReference>
<evidence type="ECO:0000259" key="1">
    <source>
        <dbReference type="Pfam" id="PF00856"/>
    </source>
</evidence>
<dbReference type="RefSeq" id="XP_066707045.1">
    <property type="nucleotide sequence ID" value="XM_066838152.1"/>
</dbReference>
<organism evidence="2 3">
    <name type="scientific">Apiospora aurea</name>
    <dbReference type="NCBI Taxonomy" id="335848"/>
    <lineage>
        <taxon>Eukaryota</taxon>
        <taxon>Fungi</taxon>
        <taxon>Dikarya</taxon>
        <taxon>Ascomycota</taxon>
        <taxon>Pezizomycotina</taxon>
        <taxon>Sordariomycetes</taxon>
        <taxon>Xylariomycetidae</taxon>
        <taxon>Amphisphaeriales</taxon>
        <taxon>Apiosporaceae</taxon>
        <taxon>Apiospora</taxon>
    </lineage>
</organism>
<reference evidence="2 3" key="1">
    <citation type="submission" date="2023-01" db="EMBL/GenBank/DDBJ databases">
        <title>Analysis of 21 Apiospora genomes using comparative genomics revels a genus with tremendous synthesis potential of carbohydrate active enzymes and secondary metabolites.</title>
        <authorList>
            <person name="Sorensen T."/>
        </authorList>
    </citation>
    <scope>NUCLEOTIDE SEQUENCE [LARGE SCALE GENOMIC DNA]</scope>
    <source>
        <strain evidence="2 3">CBS 24483</strain>
    </source>
</reference>
<dbReference type="PANTHER" id="PTHR13271:SF137">
    <property type="entry name" value="SET DOMAIN-CONTAINING PROTEIN"/>
    <property type="match status" value="1"/>
</dbReference>
<protein>
    <recommendedName>
        <fullName evidence="1">SET domain-containing protein</fullName>
    </recommendedName>
</protein>
<accession>A0ABR1QYZ8</accession>
<gene>
    <name evidence="2" type="ORF">PG986_001930</name>
</gene>
<dbReference type="Gene3D" id="3.90.1410.10">
    <property type="entry name" value="set domain protein methyltransferase, domain 1"/>
    <property type="match status" value="1"/>
</dbReference>
<dbReference type="InterPro" id="IPR046341">
    <property type="entry name" value="SET_dom_sf"/>
</dbReference>
<feature type="domain" description="SET" evidence="1">
    <location>
        <begin position="88"/>
        <end position="176"/>
    </location>
</feature>
<dbReference type="EMBL" id="JAQQWE010000001">
    <property type="protein sequence ID" value="KAK7967653.1"/>
    <property type="molecule type" value="Genomic_DNA"/>
</dbReference>
<evidence type="ECO:0000313" key="2">
    <source>
        <dbReference type="EMBL" id="KAK7967653.1"/>
    </source>
</evidence>
<evidence type="ECO:0000313" key="3">
    <source>
        <dbReference type="Proteomes" id="UP001391051"/>
    </source>
</evidence>
<keyword evidence="3" id="KW-1185">Reference proteome</keyword>
<dbReference type="PANTHER" id="PTHR13271">
    <property type="entry name" value="UNCHARACTERIZED PUTATIVE METHYLTRANSFERASE"/>
    <property type="match status" value="1"/>
</dbReference>
<dbReference type="InterPro" id="IPR001214">
    <property type="entry name" value="SET_dom"/>
</dbReference>
<dbReference type="Proteomes" id="UP001391051">
    <property type="component" value="Unassembled WGS sequence"/>
</dbReference>
<dbReference type="GeneID" id="92071214"/>
<dbReference type="InterPro" id="IPR050600">
    <property type="entry name" value="SETD3_SETD6_MTase"/>
</dbReference>
<name>A0ABR1QYZ8_9PEZI</name>